<feature type="region of interest" description="Disordered" evidence="4">
    <location>
        <begin position="138"/>
        <end position="179"/>
    </location>
</feature>
<dbReference type="Gene3D" id="1.20.120.230">
    <property type="entry name" value="Alpha-catenin/vinculin-like"/>
    <property type="match status" value="5"/>
</dbReference>
<dbReference type="GO" id="GO:0030036">
    <property type="term" value="P:actin cytoskeleton organization"/>
    <property type="evidence" value="ECO:0007669"/>
    <property type="project" value="TreeGrafter"/>
</dbReference>
<dbReference type="InterPro" id="IPR049108">
    <property type="entry name" value="Talin_R4"/>
</dbReference>
<feature type="region of interest" description="Disordered" evidence="4">
    <location>
        <begin position="2522"/>
        <end position="2558"/>
    </location>
</feature>
<dbReference type="CDD" id="cd12150">
    <property type="entry name" value="talin-RS"/>
    <property type="match status" value="1"/>
</dbReference>
<comment type="subcellular location">
    <subcellularLocation>
        <location evidence="1">Cytoplasm</location>
        <location evidence="1">Cytoskeleton</location>
    </subcellularLocation>
</comment>
<dbReference type="OrthoDB" id="10262320at2759"/>
<dbReference type="SUPFAM" id="SSF109880">
    <property type="entry name" value="A middle domain of Talin 1"/>
    <property type="match status" value="1"/>
</dbReference>
<dbReference type="GO" id="GO:0051015">
    <property type="term" value="F:actin filament binding"/>
    <property type="evidence" value="ECO:0007669"/>
    <property type="project" value="InterPro"/>
</dbReference>
<dbReference type="Pfam" id="PF16511">
    <property type="entry name" value="FERM_f0"/>
    <property type="match status" value="1"/>
</dbReference>
<dbReference type="InterPro" id="IPR036723">
    <property type="entry name" value="Alpha-catenin/vinculin-like_sf"/>
</dbReference>
<dbReference type="SUPFAM" id="SSF50729">
    <property type="entry name" value="PH domain-like"/>
    <property type="match status" value="1"/>
</dbReference>
<dbReference type="InterPro" id="IPR019747">
    <property type="entry name" value="FERM_CS"/>
</dbReference>
<dbReference type="Gene3D" id="1.20.1410.10">
    <property type="entry name" value="I/LWEQ domain"/>
    <property type="match status" value="1"/>
</dbReference>
<dbReference type="InterPro" id="IPR002404">
    <property type="entry name" value="IRS_PTB"/>
</dbReference>
<comment type="caution">
    <text evidence="7">The sequence shown here is derived from an EMBL/GenBank/DDBJ whole genome shotgun (WGS) entry which is preliminary data.</text>
</comment>
<evidence type="ECO:0000256" key="4">
    <source>
        <dbReference type="SAM" id="MobiDB-lite"/>
    </source>
</evidence>
<dbReference type="PROSITE" id="PS50057">
    <property type="entry name" value="FERM_3"/>
    <property type="match status" value="1"/>
</dbReference>
<organism evidence="7 8">
    <name type="scientific">Hypsibius exemplaris</name>
    <name type="common">Freshwater tardigrade</name>
    <dbReference type="NCBI Taxonomy" id="2072580"/>
    <lineage>
        <taxon>Eukaryota</taxon>
        <taxon>Metazoa</taxon>
        <taxon>Ecdysozoa</taxon>
        <taxon>Tardigrada</taxon>
        <taxon>Eutardigrada</taxon>
        <taxon>Parachela</taxon>
        <taxon>Hypsibioidea</taxon>
        <taxon>Hypsibiidae</taxon>
        <taxon>Hypsibius</taxon>
    </lineage>
</organism>
<dbReference type="CDD" id="cd10569">
    <property type="entry name" value="FERM_C_Talin"/>
    <property type="match status" value="1"/>
</dbReference>
<dbReference type="InterPro" id="IPR019749">
    <property type="entry name" value="Band_41_domain"/>
</dbReference>
<dbReference type="Pfam" id="PF01608">
    <property type="entry name" value="I_LWEQ"/>
    <property type="match status" value="1"/>
</dbReference>
<keyword evidence="8" id="KW-1185">Reference proteome</keyword>
<evidence type="ECO:0000256" key="2">
    <source>
        <dbReference type="ARBA" id="ARBA00022490"/>
    </source>
</evidence>
<feature type="compositionally biased region" description="Polar residues" evidence="4">
    <location>
        <begin position="2546"/>
        <end position="2558"/>
    </location>
</feature>
<gene>
    <name evidence="7" type="ORF">BV898_12556</name>
</gene>
<dbReference type="Pfam" id="PF21896">
    <property type="entry name" value="Talin_IBS2B"/>
    <property type="match status" value="4"/>
</dbReference>
<evidence type="ECO:0000259" key="5">
    <source>
        <dbReference type="PROSITE" id="PS50057"/>
    </source>
</evidence>
<reference evidence="8" key="1">
    <citation type="submission" date="2017-01" db="EMBL/GenBank/DDBJ databases">
        <title>Comparative genomics of anhydrobiosis in the tardigrade Hypsibius dujardini.</title>
        <authorList>
            <person name="Yoshida Y."/>
            <person name="Koutsovoulos G."/>
            <person name="Laetsch D."/>
            <person name="Stevens L."/>
            <person name="Kumar S."/>
            <person name="Horikawa D."/>
            <person name="Ishino K."/>
            <person name="Komine S."/>
            <person name="Tomita M."/>
            <person name="Blaxter M."/>
            <person name="Arakawa K."/>
        </authorList>
    </citation>
    <scope>NUCLEOTIDE SEQUENCE [LARGE SCALE GENOMIC DNA]</scope>
    <source>
        <strain evidence="8">Z151</strain>
    </source>
</reference>
<dbReference type="GO" id="GO:0001726">
    <property type="term" value="C:ruffle"/>
    <property type="evidence" value="ECO:0007669"/>
    <property type="project" value="InterPro"/>
</dbReference>
<dbReference type="Gene3D" id="3.10.20.90">
    <property type="entry name" value="Phosphatidylinositol 3-kinase Catalytic Subunit, Chain A, domain 1"/>
    <property type="match status" value="2"/>
</dbReference>
<dbReference type="GO" id="GO:0005925">
    <property type="term" value="C:focal adhesion"/>
    <property type="evidence" value="ECO:0007669"/>
    <property type="project" value="InterPro"/>
</dbReference>
<dbReference type="Pfam" id="PF08913">
    <property type="entry name" value="VBS"/>
    <property type="match status" value="1"/>
</dbReference>
<accession>A0A1W0WDM5</accession>
<dbReference type="GO" id="GO:0005178">
    <property type="term" value="F:integrin binding"/>
    <property type="evidence" value="ECO:0007669"/>
    <property type="project" value="TreeGrafter"/>
</dbReference>
<feature type="domain" description="FERM" evidence="5">
    <location>
        <begin position="90"/>
        <end position="418"/>
    </location>
</feature>
<dbReference type="SUPFAM" id="SSF109885">
    <property type="entry name" value="I/LWEQ domain"/>
    <property type="match status" value="4"/>
</dbReference>
<dbReference type="Pfam" id="PF21865">
    <property type="entry name" value="TLN1-like_RS"/>
    <property type="match status" value="2"/>
</dbReference>
<dbReference type="InterPro" id="IPR057346">
    <property type="entry name" value="Talin1/2_VBS2"/>
</dbReference>
<evidence type="ECO:0000313" key="7">
    <source>
        <dbReference type="EMBL" id="OQV13233.1"/>
    </source>
</evidence>
<dbReference type="CDD" id="cd17090">
    <property type="entry name" value="FERM_F1_TLN"/>
    <property type="match status" value="1"/>
</dbReference>
<dbReference type="InterPro" id="IPR002558">
    <property type="entry name" value="ILWEQ_dom"/>
</dbReference>
<dbReference type="Proteomes" id="UP000192578">
    <property type="component" value="Unassembled WGS sequence"/>
</dbReference>
<feature type="domain" description="I/LWEQ" evidence="6">
    <location>
        <begin position="2279"/>
        <end position="2519"/>
    </location>
</feature>
<dbReference type="Gene3D" id="1.20.1420.10">
    <property type="entry name" value="Talin, central domain"/>
    <property type="match status" value="7"/>
</dbReference>
<dbReference type="CDD" id="cd17089">
    <property type="entry name" value="FERM_F0_TLN"/>
    <property type="match status" value="1"/>
</dbReference>
<dbReference type="Pfam" id="PF25177">
    <property type="entry name" value="Talin_VBS2"/>
    <property type="match status" value="1"/>
</dbReference>
<dbReference type="GO" id="GO:0005886">
    <property type="term" value="C:plasma membrane"/>
    <property type="evidence" value="ECO:0007669"/>
    <property type="project" value="TreeGrafter"/>
</dbReference>
<dbReference type="InterPro" id="IPR014352">
    <property type="entry name" value="FERM/acyl-CoA-bd_prot_sf"/>
</dbReference>
<keyword evidence="3" id="KW-0206">Cytoskeleton</keyword>
<dbReference type="Pfam" id="PF21692">
    <property type="entry name" value="Talin_R4"/>
    <property type="match status" value="1"/>
</dbReference>
<dbReference type="Pfam" id="PF09141">
    <property type="entry name" value="Talin_middle"/>
    <property type="match status" value="1"/>
</dbReference>
<dbReference type="Gene3D" id="2.30.29.30">
    <property type="entry name" value="Pleckstrin-homology domain (PH domain)/Phosphotyrosine-binding domain (PTB)"/>
    <property type="match status" value="1"/>
</dbReference>
<dbReference type="FunFam" id="1.20.1420.10:FF:000002">
    <property type="entry name" value="Talin 2"/>
    <property type="match status" value="1"/>
</dbReference>
<dbReference type="SUPFAM" id="SSF47220">
    <property type="entry name" value="alpha-catenin/vinculin-like"/>
    <property type="match status" value="5"/>
</dbReference>
<feature type="compositionally biased region" description="Polar residues" evidence="4">
    <location>
        <begin position="145"/>
        <end position="159"/>
    </location>
</feature>
<feature type="compositionally biased region" description="Polar residues" evidence="4">
    <location>
        <begin position="915"/>
        <end position="924"/>
    </location>
</feature>
<dbReference type="GO" id="GO:0005200">
    <property type="term" value="F:structural constituent of cytoskeleton"/>
    <property type="evidence" value="ECO:0007669"/>
    <property type="project" value="InterPro"/>
</dbReference>
<sequence length="2558" mass="277264">MVILSVKVRIPEVDTTKTLQLNSTLLVYDACKAIREKFQESEALLGKQSDYGLFQNDEDPRKGRWLDPIRSLEFYLLRNGDSLDYKKKIRALRVRMLDKSIKTLMIDESETLKNLLPIICAKIGLTNYDEYDLVREGRDEERDNGSGTLGSRRSASESGTLRKGTLSRDSKDQKKMDKLKQKLATDDDVDWVDQSKTLIAQGIEENDHLVLKRRYFYSDQNVDARDPVQLNLLYVQCRDAIINGTHPVTLDQAVQFAGLQAQAEYGNFDEGRRSIDMKPFLPRSFFKVKTDRRIFDEWNGQRDANEINAKVKYIQLARSLKTYGVTFFLVEEKMKGRNKLVPRLFGVTRNSCMRLDEKTKQTLTTWPLTQVKRWAASPNTFTLDFGDYTDDYFSVRTQEGERIAQLIAGYIDIILKRQKPKDHFGIGAEEGCTLEEDEVLPAKISVIQPRETRVEQIHAGKVAMPGIIRDINHEKPIKAVEAAKTQLAKIVETLKKPVQLPPIGDDPVAKKYVTEKMELNKQHVGTQMAQITKNVAQIVNLTAAPVQERDQAAVDRSVNTIADNLEEMVEEIRIIAALTEDPRKGNDLLDATKKLIKAVSDLLDAAKPGDAPRQEILTTATKVGEAAKEIVDRVDPLSVEFQDGLVVLAKGVANATASLVRKAKLVASATDDMELQSRIIAAATATALSTSELVATAKVLLPTINSPGCQDQLLDAVRKVAKTVQDLLDACKISGVEKPLLEDLNEAAAKVTAALHDLIGYVKQGPEVTQTAVPHAATMEVITESTRHLVQAPEPSEMIRQAKILAQATAELVKGLKSEAEGVTDKDLQRRLLAASKQLAEATTRLVEAAKLCAGSPQDPARRQAMRDAAVNIKDLALHSSLEEEKLSRLKKLESAAKRVASASSETVTAAKASGPSNSNQGAQGNLMEQCKIVIEQLGRLITSIKQTSTHPHDQVAVNQLIKNCEEVIYPAEDLVGAAKAALPTVQDQQAANRLRESTGNLSVAVGELRSNLNFMREVTTTTTTTVETALTVIHTVERDLDAFRTAALNGNLVPLPGSTSGPDPSSKLQNTAKELSEATVQLLNASSQGDGSFVADASYGVAQTLQELSSAARGVAASVPEDREAQIRMLDSARDVANRTANLVDSVRDAFGKQGDPAYHSHLVDAAREVAAALNRCLQCLPEKNKDYGNAIRVVEETSAKLIASVTITPPRSNQSVTEIQMQLQNAAAYLNEAAGDVVTSASSTSRETITGVAEHYSTAYKGFVESGMQVVSAESEPPRRQEIVRGLQDVSTASHRLLLLARQSHGQPHAPQMKNQLTAAARAVTESINGLLNYCASSLPSQKECDNAIRRIQQLRPLLDTCSAPVNSRSYYESLDSVLDSSRVLGDGMAGISNSARYGQNDEFIQAVRNTSAAVQALIENAAQAAYLIGISDPSSVEGKAGIIDHKEMTDAVNGIQEASRVMTSNKPPATQQQMLQAATVIAKYSHTLCSSCRTASSRSSNPVAKRQFVQSAKDIATSTANMVRGVKTLDSNFNEQNRQECATQINNLLRSINELSNYASSPEFAGSAGQLSHGGRKVQEPIIVSGKCIVDASSSLILAAKSLSVNARDPSAWQALTSQSNNVSDSVKSLASSIRDRAPGQLECNEALENFHNYMRYVDKASLAATSQNLPPRKENSTEGFYEVTINTSIQIINTVTGVREAAKNEAESLGHRVSQMASLFQPLVTDGIGSASRAPSSRDQMEILSHIRTVLESAVQFVEVSKACGGNPRTRNLHGDLNDSADGLVEAMRELAQTLEKVQSEAGFVKTMIGNVSAAIGRVDQRILGSEESFADYQTRMFRTIKEITNSTHEISEKSLSSPQELGTLAQNLSGQYSLLSEDSRGAQGSCSSDEVSNRIRSAIQDLGHSIIDLIKVSGSVQSNPSDTYIKDELSRSSKLVIEKISYVLSALQAGSRGTQACINAASTVSGVIGDLDTCIMFATAGTLQADDDADRFADHREDILKTAKALVEDTKTLVTGAASSQEQLAVAAQNAVKTIIQLADVVKSGAASLGRDNSESQVLLINAVRDVASALAELIYATKSASGKSQNEPAMIHLKDSAKIMVTNVTSLLKTVKTVEDEHARGTRALEATIEALHQEIRAFDSSENDGRLATAEELLRATKPVTQATYKAVTAGKTGKQDDAIIAANMGRKAVADLLLTCKAAANSCEGPATRNQVLSAGRDCALKFRELLHTVHQILTRPEAKNLQANLVPMTQSIAQAVALIAAAAENMKDADGWVNPEDPTVIAENELMGAAGIIDIAAKRLRELRPRRDVNYRLESQNMNFDELILEACMAITEATAALIKAAGSAQAELVQEGRVSSRPLYSSEDGQWSDGLISAARTVAAACHNLCEAANMLVQGHATEEKLISSAKQVASSTAQLLVACRVKSDSNSPSMYRLHTAGNQVKKATDNLVQAAQESLDASRERTITLDRRRVGGIAQEISANEDILIKERELEEARGKLLALRKAKYGERASDDEYYGYGGTASSYSHQSETKITETRYTSGPSGYTST</sequence>
<dbReference type="InterPro" id="IPR054060">
    <property type="entry name" value="TLN1-like_RS"/>
</dbReference>
<dbReference type="PROSITE" id="PS00661">
    <property type="entry name" value="FERM_2"/>
    <property type="match status" value="1"/>
</dbReference>
<evidence type="ECO:0000256" key="1">
    <source>
        <dbReference type="ARBA" id="ARBA00004245"/>
    </source>
</evidence>
<dbReference type="Gene3D" id="1.20.80.10">
    <property type="match status" value="1"/>
</dbReference>
<dbReference type="InterPro" id="IPR011993">
    <property type="entry name" value="PH-like_dom_sf"/>
</dbReference>
<dbReference type="InterPro" id="IPR037438">
    <property type="entry name" value="Talin1/2-RS"/>
</dbReference>
<dbReference type="SUPFAM" id="SSF47031">
    <property type="entry name" value="Second domain of FERM"/>
    <property type="match status" value="1"/>
</dbReference>
<dbReference type="FunFam" id="2.30.29.30:FF:000028">
    <property type="entry name" value="Talin 2"/>
    <property type="match status" value="1"/>
</dbReference>
<name>A0A1W0WDM5_HYPEX</name>
<proteinExistence type="predicted"/>
<dbReference type="GO" id="GO:0005737">
    <property type="term" value="C:cytoplasm"/>
    <property type="evidence" value="ECO:0007669"/>
    <property type="project" value="TreeGrafter"/>
</dbReference>
<feature type="region of interest" description="Disordered" evidence="4">
    <location>
        <begin position="904"/>
        <end position="924"/>
    </location>
</feature>
<dbReference type="SMART" id="SM01244">
    <property type="entry name" value="IRS"/>
    <property type="match status" value="1"/>
</dbReference>
<feature type="compositionally biased region" description="Low complexity" evidence="4">
    <location>
        <begin position="904"/>
        <end position="914"/>
    </location>
</feature>
<dbReference type="GO" id="GO:0098609">
    <property type="term" value="P:cell-cell adhesion"/>
    <property type="evidence" value="ECO:0007669"/>
    <property type="project" value="TreeGrafter"/>
</dbReference>
<dbReference type="Pfam" id="PF02174">
    <property type="entry name" value="IRS"/>
    <property type="match status" value="1"/>
</dbReference>
<dbReference type="InterPro" id="IPR036476">
    <property type="entry name" value="Talin_cent_sf"/>
</dbReference>
<keyword evidence="2" id="KW-0963">Cytoplasm</keyword>
<evidence type="ECO:0000259" key="6">
    <source>
        <dbReference type="PROSITE" id="PS50945"/>
    </source>
</evidence>
<dbReference type="InterPro" id="IPR035964">
    <property type="entry name" value="I/LWEQ_dom_sf"/>
</dbReference>
<dbReference type="InterPro" id="IPR000299">
    <property type="entry name" value="FERM_domain"/>
</dbReference>
<dbReference type="InterPro" id="IPR035963">
    <property type="entry name" value="FERM_2"/>
</dbReference>
<dbReference type="GO" id="GO:0005856">
    <property type="term" value="C:cytoskeleton"/>
    <property type="evidence" value="ECO:0007669"/>
    <property type="project" value="UniProtKB-SubCell"/>
</dbReference>
<dbReference type="SMART" id="SM00307">
    <property type="entry name" value="ILWEQ"/>
    <property type="match status" value="1"/>
</dbReference>
<dbReference type="SMART" id="SM00295">
    <property type="entry name" value="B41"/>
    <property type="match status" value="1"/>
</dbReference>
<dbReference type="PANTHER" id="PTHR19981">
    <property type="entry name" value="TALIN"/>
    <property type="match status" value="1"/>
</dbReference>
<dbReference type="FunFam" id="1.20.80.10:FF:000007">
    <property type="entry name" value="Talin 2"/>
    <property type="match status" value="1"/>
</dbReference>
<dbReference type="PROSITE" id="PS50945">
    <property type="entry name" value="I_LWEQ"/>
    <property type="match status" value="1"/>
</dbReference>
<dbReference type="InterPro" id="IPR054082">
    <property type="entry name" value="Talin_IBS2B"/>
</dbReference>
<dbReference type="InterPro" id="IPR032425">
    <property type="entry name" value="FERM_f0"/>
</dbReference>
<dbReference type="PANTHER" id="PTHR19981:SF1">
    <property type="entry name" value="RHEA, ISOFORM B"/>
    <property type="match status" value="1"/>
</dbReference>
<feature type="compositionally biased region" description="Basic and acidic residues" evidence="4">
    <location>
        <begin position="166"/>
        <end position="179"/>
    </location>
</feature>
<dbReference type="EMBL" id="MTYJ01000128">
    <property type="protein sequence ID" value="OQV13233.1"/>
    <property type="molecule type" value="Genomic_DNA"/>
</dbReference>
<dbReference type="InterPro" id="IPR015224">
    <property type="entry name" value="Talin_cent"/>
</dbReference>
<dbReference type="InterPro" id="IPR015009">
    <property type="entry name" value="Vinculin-bd_dom"/>
</dbReference>
<protein>
    <submittedName>
        <fullName evidence="7">Talin-1</fullName>
    </submittedName>
</protein>
<dbReference type="FunFam" id="1.20.1410.10:FF:000001">
    <property type="entry name" value="Talin 2"/>
    <property type="match status" value="1"/>
</dbReference>
<evidence type="ECO:0000256" key="3">
    <source>
        <dbReference type="ARBA" id="ARBA00023212"/>
    </source>
</evidence>
<evidence type="ECO:0000313" key="8">
    <source>
        <dbReference type="Proteomes" id="UP000192578"/>
    </source>
</evidence>
<dbReference type="InterPro" id="IPR019748">
    <property type="entry name" value="FERM_central"/>
</dbReference>
<dbReference type="CDD" id="cd14473">
    <property type="entry name" value="FERM_B-lobe"/>
    <property type="match status" value="1"/>
</dbReference>